<dbReference type="Proteomes" id="UP000434957">
    <property type="component" value="Unassembled WGS sequence"/>
</dbReference>
<feature type="region of interest" description="Disordered" evidence="1">
    <location>
        <begin position="135"/>
        <end position="290"/>
    </location>
</feature>
<comment type="caution">
    <text evidence="4">The sequence shown here is derived from an EMBL/GenBank/DDBJ whole genome shotgun (WGS) entry which is preliminary data.</text>
</comment>
<feature type="domain" description="SET" evidence="3">
    <location>
        <begin position="367"/>
        <end position="488"/>
    </location>
</feature>
<dbReference type="InterPro" id="IPR001214">
    <property type="entry name" value="SET_dom"/>
</dbReference>
<keyword evidence="5" id="KW-1185">Reference proteome</keyword>
<dbReference type="Gene3D" id="3.40.50.1110">
    <property type="entry name" value="SGNH hydrolase"/>
    <property type="match status" value="1"/>
</dbReference>
<dbReference type="Gene3D" id="2.170.270.10">
    <property type="entry name" value="SET domain"/>
    <property type="match status" value="1"/>
</dbReference>
<evidence type="ECO:0000313" key="4">
    <source>
        <dbReference type="EMBL" id="KAE9327888.1"/>
    </source>
</evidence>
<keyword evidence="2" id="KW-1133">Transmembrane helix</keyword>
<feature type="compositionally biased region" description="Polar residues" evidence="1">
    <location>
        <begin position="141"/>
        <end position="152"/>
    </location>
</feature>
<gene>
    <name evidence="4" type="ORF">PR003_g15916</name>
</gene>
<dbReference type="InterPro" id="IPR036514">
    <property type="entry name" value="SGNH_hydro_sf"/>
</dbReference>
<dbReference type="EMBL" id="QXFT01001131">
    <property type="protein sequence ID" value="KAE9327888.1"/>
    <property type="molecule type" value="Genomic_DNA"/>
</dbReference>
<evidence type="ECO:0000313" key="5">
    <source>
        <dbReference type="Proteomes" id="UP000434957"/>
    </source>
</evidence>
<organism evidence="4 5">
    <name type="scientific">Phytophthora rubi</name>
    <dbReference type="NCBI Taxonomy" id="129364"/>
    <lineage>
        <taxon>Eukaryota</taxon>
        <taxon>Sar</taxon>
        <taxon>Stramenopiles</taxon>
        <taxon>Oomycota</taxon>
        <taxon>Peronosporomycetes</taxon>
        <taxon>Peronosporales</taxon>
        <taxon>Peronosporaceae</taxon>
        <taxon>Phytophthora</taxon>
    </lineage>
</organism>
<dbReference type="InterPro" id="IPR046341">
    <property type="entry name" value="SET_dom_sf"/>
</dbReference>
<reference evidence="4 5" key="1">
    <citation type="submission" date="2018-08" db="EMBL/GenBank/DDBJ databases">
        <title>Genomic investigation of the strawberry pathogen Phytophthora fragariae indicates pathogenicity is determined by transcriptional variation in three key races.</title>
        <authorList>
            <person name="Adams T.M."/>
            <person name="Armitage A.D."/>
            <person name="Sobczyk M.K."/>
            <person name="Bates H.J."/>
            <person name="Dunwell J.M."/>
            <person name="Nellist C.F."/>
            <person name="Harrison R.J."/>
        </authorList>
    </citation>
    <scope>NUCLEOTIDE SEQUENCE [LARGE SCALE GENOMIC DNA]</scope>
    <source>
        <strain evidence="4 5">SCRP333</strain>
    </source>
</reference>
<keyword evidence="2" id="KW-0472">Membrane</keyword>
<dbReference type="SMART" id="SM00317">
    <property type="entry name" value="SET"/>
    <property type="match status" value="1"/>
</dbReference>
<dbReference type="Pfam" id="PF00856">
    <property type="entry name" value="SET"/>
    <property type="match status" value="1"/>
</dbReference>
<dbReference type="SUPFAM" id="SSF82199">
    <property type="entry name" value="SET domain"/>
    <property type="match status" value="1"/>
</dbReference>
<proteinExistence type="predicted"/>
<evidence type="ECO:0000259" key="3">
    <source>
        <dbReference type="PROSITE" id="PS50280"/>
    </source>
</evidence>
<protein>
    <recommendedName>
        <fullName evidence="3">SET domain-containing protein</fullName>
    </recommendedName>
</protein>
<accession>A0A6A4EU23</accession>
<evidence type="ECO:0000256" key="1">
    <source>
        <dbReference type="SAM" id="MobiDB-lite"/>
    </source>
</evidence>
<evidence type="ECO:0000256" key="2">
    <source>
        <dbReference type="SAM" id="Phobius"/>
    </source>
</evidence>
<dbReference type="PROSITE" id="PS50280">
    <property type="entry name" value="SET"/>
    <property type="match status" value="1"/>
</dbReference>
<sequence>MKKSEPGLNPAVKVGSDFKKKDKSSIAVVAVLVAAALTISIILTRPAETHQAYTHMKRILLSSENERTSNMTAKPLFFFLGDSITEQAIDPARGGYIPLLQNTVSRSADIVAHGLSGYNTRVRYYGYLCIMDSSSADEENTPPNVQQDQTSKGDGVSGVIQVVKPKADDDASSGTLTPPWLPSGTSKLGLSKRETNPPPSSPAAQRRTRSPTTSSPGLLETPPRSPLLPAARTASARSWQERRQSRREIAAPYSRPRSPSRQADRDVARHGETTIASTMPNEVRRPSRASAPDNTFALARWPFRVAHLREQYNPLAIVFPSVAYFGWCMCSAHCRTDTCRNAKMSVYCTSKCCPYDGKCGNGLAESDKVCLMRNMRTSSLSVVAAEDIGAGDVLGQYLGEMEHVRASSRDRPRNRGYRLVMKTRPERPAIPVRVAINAEMMGGMMKFVNHSCEPVAEFREVANGRRSTVVVATTDYIRKGEEITVDYGDDLWFVCRCQAETCRHRSIQGQRDP</sequence>
<dbReference type="AlphaFoldDB" id="A0A6A4EU23"/>
<feature type="compositionally biased region" description="Basic and acidic residues" evidence="1">
    <location>
        <begin position="262"/>
        <end position="272"/>
    </location>
</feature>
<name>A0A6A4EU23_9STRA</name>
<feature type="compositionally biased region" description="Basic and acidic residues" evidence="1">
    <location>
        <begin position="239"/>
        <end position="249"/>
    </location>
</feature>
<keyword evidence="2" id="KW-0812">Transmembrane</keyword>
<feature type="transmembrane region" description="Helical" evidence="2">
    <location>
        <begin position="26"/>
        <end position="43"/>
    </location>
</feature>